<dbReference type="ExpressionAtlas" id="F4J5G5">
    <property type="expression patterns" value="baseline and differential"/>
</dbReference>
<evidence type="ECO:0000313" key="1">
    <source>
        <dbReference type="Araport" id="AT3G30320"/>
    </source>
</evidence>
<evidence type="ECO:0000313" key="2">
    <source>
        <dbReference type="EMBL" id="AEE77632.1"/>
    </source>
</evidence>
<dbReference type="SMR" id="F4J5G5"/>
<dbReference type="EMBL" id="CP002686">
    <property type="protein sequence ID" value="AEE77632.1"/>
    <property type="molecule type" value="Genomic_DNA"/>
</dbReference>
<keyword evidence="3" id="KW-1185">Reference proteome</keyword>
<dbReference type="PaxDb" id="3702-AT3G30320.1"/>
<reference evidence="3" key="2">
    <citation type="journal article" date="2017" name="Plant J.">
        <title>Araport11: a complete reannotation of the Arabidopsis thaliana reference genome.</title>
        <authorList>
            <person name="Cheng C.Y."/>
            <person name="Krishnakumar V."/>
            <person name="Chan A.P."/>
            <person name="Thibaud-Nissen F."/>
            <person name="Schobel S."/>
            <person name="Town C.D."/>
        </authorList>
    </citation>
    <scope>GENOME REANNOTATION</scope>
    <source>
        <strain evidence="3">cv. Columbia</strain>
    </source>
</reference>
<sequence>MLLKFWGVTGIVTPCFQEYGGACGEVSKNDLDTYVIKVHLSFWSNILGWVTFREVIVGTMGDRCVTSGLESNLDECGVKKDHTIGGDGLGAQRGRYEQGMANTPKQSELEARVGADTPLAHETAGQTEARREQEITALRENILSMNAMVQQMYSCICGEPTNDGKASASSDPTRTDRVLTFANPKPIEFLLPPPPLAEEKTLELQQTQESNVDVLLPKENSKISLRNFVEQVVGARSQRLSREYGIYKGLSATQKLRLRRSHVSEVTTRLEKRKMKKNHRSQSLHLAFRVRSPRNQLYLGEDRFNSMAVNLAKEKQHTGSRRAQSGENSSHSFTFPPLNQLSVSADSVLSHADTKFTVDEESFECSLAKQVWKPERLCHGEKVQALAFQDGTLHFSFGLVNHVWEPGENLDVVLRNPINCCEDYLFEKYVTGVLQTVYQGKRRPIGSWITELGVMRLLQRVPLMRFQEIISMFKEFGFPVQGQLRYFVKGLTLALQTGVDVKFVLDSVNCNHVWKPVGILVNGTYMSHKLRVVDEFLERQILSSVMDLLVGSELCVYAYLVKASSEGSNMNLRTTKMNRQLELSTHGPAVEGVRRFKALLLRILVKRPRGVRPKQDWWRFLQKLIILNHVPDDEARTRKQEYKVSAFPHQIERFLPIHLEDKVYFSRASSNRCGWLVFDRGKKNRILGYVMSIVI</sequence>
<evidence type="ECO:0000313" key="3">
    <source>
        <dbReference type="Proteomes" id="UP000006548"/>
    </source>
</evidence>
<dbReference type="TAIR" id="AT3G30320"/>
<dbReference type="AlphaFoldDB" id="F4J5G5"/>
<gene>
    <name evidence="1 2" type="ordered locus">At3g30320</name>
</gene>
<dbReference type="Proteomes" id="UP000006548">
    <property type="component" value="Chromosome 3"/>
</dbReference>
<organism evidence="2 3">
    <name type="scientific">Arabidopsis thaliana</name>
    <name type="common">Mouse-ear cress</name>
    <dbReference type="NCBI Taxonomy" id="3702"/>
    <lineage>
        <taxon>Eukaryota</taxon>
        <taxon>Viridiplantae</taxon>
        <taxon>Streptophyta</taxon>
        <taxon>Embryophyta</taxon>
        <taxon>Tracheophyta</taxon>
        <taxon>Spermatophyta</taxon>
        <taxon>Magnoliopsida</taxon>
        <taxon>eudicotyledons</taxon>
        <taxon>Gunneridae</taxon>
        <taxon>Pentapetalae</taxon>
        <taxon>rosids</taxon>
        <taxon>malvids</taxon>
        <taxon>Brassicales</taxon>
        <taxon>Brassicaceae</taxon>
        <taxon>Camelineae</taxon>
        <taxon>Arabidopsis</taxon>
    </lineage>
</organism>
<accession>F4J5G5</accession>
<dbReference type="GeneID" id="822732"/>
<dbReference type="InParanoid" id="F4J5G5"/>
<protein>
    <submittedName>
        <fullName evidence="2">Uncharacterized protein</fullName>
    </submittedName>
</protein>
<dbReference type="RefSeq" id="NP_189651.1">
    <property type="nucleotide sequence ID" value="NM_113931.1"/>
</dbReference>
<name>F4J5G5_ARATH</name>
<reference evidence="2 3" key="1">
    <citation type="journal article" date="2000" name="Nature">
        <title>Sequence and analysis of chromosome 3 of the plant Arabidopsis thaliana.</title>
        <authorList>
            <consortium name="European Union Chromosome 3 Arabidopsis Sequencing Consortium"/>
            <consortium name="Institute for Genomic Research"/>
            <consortium name="Kazusa DNA Research Institute"/>
            <person name="Salanoubat M."/>
            <person name="Lemcke K."/>
            <person name="Rieger M."/>
            <person name="Ansorge W."/>
            <person name="Unseld M."/>
            <person name="Fartmann B."/>
            <person name="Valle G."/>
            <person name="Blocker H."/>
            <person name="Perez-Alonso M."/>
            <person name="Obermaier B."/>
            <person name="Delseny M."/>
            <person name="Boutry M."/>
            <person name="Grivell L.A."/>
            <person name="Mache R."/>
            <person name="Puigdomenech P."/>
            <person name="De Simone V."/>
            <person name="Choisne N."/>
            <person name="Artiguenave F."/>
            <person name="Robert C."/>
            <person name="Brottier P."/>
            <person name="Wincker P."/>
            <person name="Cattolico L."/>
            <person name="Weissenbach J."/>
            <person name="Saurin W."/>
            <person name="Quetier F."/>
            <person name="Schafer M."/>
            <person name="Muller-Auer S."/>
            <person name="Gabel C."/>
            <person name="Fuchs M."/>
            <person name="Benes V."/>
            <person name="Wurmbach E."/>
            <person name="Drzonek H."/>
            <person name="Erfle H."/>
            <person name="Jordan N."/>
            <person name="Bangert S."/>
            <person name="Wiedelmann R."/>
            <person name="Kranz H."/>
            <person name="Voss H."/>
            <person name="Holland R."/>
            <person name="Brandt P."/>
            <person name="Nyakatura G."/>
            <person name="Vezzi A."/>
            <person name="D'Angelo M."/>
            <person name="Pallavicini A."/>
            <person name="Toppo S."/>
            <person name="Simionati B."/>
            <person name="Conrad A."/>
            <person name="Hornischer K."/>
            <person name="Kauer G."/>
            <person name="Lohnert T.H."/>
            <person name="Nordsiek G."/>
            <person name="Reichelt J."/>
            <person name="Scharfe M."/>
            <person name="Schon O."/>
            <person name="Bargues M."/>
            <person name="Terol J."/>
            <person name="Climent J."/>
            <person name="Navarro P."/>
            <person name="Collado C."/>
            <person name="Perez-Perez A."/>
            <person name="Ottenwalder B."/>
            <person name="Duchemin D."/>
            <person name="Cooke R."/>
            <person name="Laudie M."/>
            <person name="Berger-Llauro C."/>
            <person name="Purnelle B."/>
            <person name="Masuy D."/>
            <person name="de Haan M."/>
            <person name="Maarse A.C."/>
            <person name="Alcaraz J.P."/>
            <person name="Cottet A."/>
            <person name="Casacuberta E."/>
            <person name="Monfort A."/>
            <person name="Argiriou A."/>
            <person name="flores M."/>
            <person name="Liguori R."/>
            <person name="Vitale D."/>
            <person name="Mannhaupt G."/>
            <person name="Haase D."/>
            <person name="Schoof H."/>
            <person name="Rudd S."/>
            <person name="Zaccaria P."/>
            <person name="Mewes H.W."/>
            <person name="Mayer K.F."/>
            <person name="Kaul S."/>
            <person name="Town C.D."/>
            <person name="Koo H.L."/>
            <person name="Tallon L.J."/>
            <person name="Jenkins J."/>
            <person name="Rooney T."/>
            <person name="Rizzo M."/>
            <person name="Walts A."/>
            <person name="Utterback T."/>
            <person name="Fujii C.Y."/>
            <person name="Shea T.P."/>
            <person name="Creasy T.H."/>
            <person name="Haas B."/>
            <person name="Maiti R."/>
            <person name="Wu D."/>
            <person name="Peterson J."/>
            <person name="Van Aken S."/>
            <person name="Pai G."/>
            <person name="Militscher J."/>
            <person name="Sellers P."/>
            <person name="Gill J.E."/>
            <person name="Feldblyum T.V."/>
            <person name="Preuss D."/>
            <person name="Lin X."/>
            <person name="Nierman W.C."/>
            <person name="Salzberg S.L."/>
            <person name="White O."/>
            <person name="Venter J.C."/>
            <person name="Fraser C.M."/>
            <person name="Kaneko T."/>
            <person name="Nakamura Y."/>
            <person name="Sato S."/>
            <person name="Kato T."/>
            <person name="Asamizu E."/>
            <person name="Sasamoto S."/>
            <person name="Kimura T."/>
            <person name="Idesawa K."/>
            <person name="Kawashima K."/>
            <person name="Kishida Y."/>
            <person name="Kiyokawa C."/>
            <person name="Kohara M."/>
            <person name="Matsumoto M."/>
            <person name="Matsuno A."/>
            <person name="Muraki A."/>
            <person name="Nakayama S."/>
            <person name="Nakazaki N."/>
            <person name="Shinpo S."/>
            <person name="Takeuchi C."/>
            <person name="Wada T."/>
            <person name="Watanabe A."/>
            <person name="Yamada M."/>
            <person name="Yasuda M."/>
            <person name="Tabata S."/>
        </authorList>
    </citation>
    <scope>NUCLEOTIDE SEQUENCE [LARGE SCALE GENOMIC DNA]</scope>
    <source>
        <strain evidence="3">cv. Columbia</strain>
    </source>
</reference>
<dbReference type="Araport" id="AT3G30320"/>
<proteinExistence type="predicted"/>
<dbReference type="HOGENOM" id="CLU_396579_0_0_1"/>
<dbReference type="ProteomicsDB" id="198160"/>
<dbReference type="KEGG" id="ath:AT3G30320"/>